<protein>
    <recommendedName>
        <fullName evidence="4">Deoxyribodipyrimidine photo-lyase</fullName>
        <ecNumber evidence="3">4.1.99.3</ecNumber>
    </recommendedName>
    <alternativeName>
        <fullName evidence="11">DNA photolyase</fullName>
    </alternativeName>
</protein>
<dbReference type="PROSITE" id="PS51645">
    <property type="entry name" value="PHR_CRY_ALPHA_BETA"/>
    <property type="match status" value="1"/>
</dbReference>
<dbReference type="OMA" id="LIYAYEI"/>
<dbReference type="GO" id="GO:0003677">
    <property type="term" value="F:DNA binding"/>
    <property type="evidence" value="ECO:0007669"/>
    <property type="project" value="UniProtKB-KW"/>
</dbReference>
<dbReference type="InterPro" id="IPR006050">
    <property type="entry name" value="DNA_photolyase_N"/>
</dbReference>
<keyword evidence="8" id="KW-0238">DNA-binding</keyword>
<evidence type="ECO:0000256" key="4">
    <source>
        <dbReference type="ARBA" id="ARBA00014046"/>
    </source>
</evidence>
<dbReference type="EMBL" id="CP000583">
    <property type="protein sequence ID" value="ABO95388.1"/>
    <property type="molecule type" value="Genomic_DNA"/>
</dbReference>
<accession>A4RV87</accession>
<dbReference type="FunFam" id="1.25.40.80:FF:000004">
    <property type="entry name" value="Deoxyribodipyrimidine photolyase"/>
    <property type="match status" value="1"/>
</dbReference>
<organism evidence="15 16">
    <name type="scientific">Ostreococcus lucimarinus (strain CCE9901)</name>
    <dbReference type="NCBI Taxonomy" id="436017"/>
    <lineage>
        <taxon>Eukaryota</taxon>
        <taxon>Viridiplantae</taxon>
        <taxon>Chlorophyta</taxon>
        <taxon>Mamiellophyceae</taxon>
        <taxon>Mamiellales</taxon>
        <taxon>Bathycoccaceae</taxon>
        <taxon>Ostreococcus</taxon>
    </lineage>
</organism>
<dbReference type="FunFam" id="3.40.50.620:FF:000110">
    <property type="entry name" value="Deoxyribodipyrimidine photolyase"/>
    <property type="match status" value="1"/>
</dbReference>
<evidence type="ECO:0000256" key="12">
    <source>
        <dbReference type="ARBA" id="ARBA00033999"/>
    </source>
</evidence>
<evidence type="ECO:0000256" key="7">
    <source>
        <dbReference type="ARBA" id="ARBA00022827"/>
    </source>
</evidence>
<dbReference type="Gramene" id="ABO95388">
    <property type="protein sequence ID" value="ABO95388"/>
    <property type="gene ID" value="OSTLU_30886"/>
</dbReference>
<comment type="similarity">
    <text evidence="2">Belongs to the DNA photolyase class-2 family.</text>
</comment>
<keyword evidence="6" id="KW-0227">DNA damage</keyword>
<dbReference type="GO" id="GO:0003904">
    <property type="term" value="F:deoxyribodipyrimidine photo-lyase activity"/>
    <property type="evidence" value="ECO:0007669"/>
    <property type="project" value="UniProtKB-EC"/>
</dbReference>
<keyword evidence="10" id="KW-0456">Lyase</keyword>
<keyword evidence="5" id="KW-0285">Flavoprotein</keyword>
<dbReference type="GeneID" id="5001100"/>
<name>A4RV87_OSTLU</name>
<dbReference type="Pfam" id="PF00875">
    <property type="entry name" value="DNA_photolyase"/>
    <property type="match status" value="1"/>
</dbReference>
<dbReference type="KEGG" id="olu:OSTLU_30886"/>
<keyword evidence="7" id="KW-0274">FAD</keyword>
<dbReference type="InterPro" id="IPR036134">
    <property type="entry name" value="Crypto/Photolyase_FAD-like_sf"/>
</dbReference>
<evidence type="ECO:0000313" key="16">
    <source>
        <dbReference type="Proteomes" id="UP000001568"/>
    </source>
</evidence>
<comment type="function">
    <text evidence="13">Involved in repair of UV radiation-induced DNA damage. Catalyzes the light-dependent monomerization (300-600 nm) of cyclobutylpyrimidine dimers (CPDs), which are formed between adjacent bases on the same DNA strand upon exposure to ultraviolet radiation. Required for plant survival in the presence of UV-B light. Not involved in the repair of (6-4) photoproducts.</text>
</comment>
<dbReference type="NCBIfam" id="TIGR00591">
    <property type="entry name" value="phr2"/>
    <property type="match status" value="1"/>
</dbReference>
<evidence type="ECO:0000256" key="6">
    <source>
        <dbReference type="ARBA" id="ARBA00022763"/>
    </source>
</evidence>
<comment type="catalytic activity">
    <reaction evidence="12">
        <text>cyclobutadipyrimidine (in DNA) = 2 pyrimidine residues (in DNA).</text>
        <dbReference type="EC" id="4.1.99.3"/>
    </reaction>
</comment>
<dbReference type="AlphaFoldDB" id="A4RV87"/>
<dbReference type="InterPro" id="IPR008148">
    <property type="entry name" value="DNA_photolyase_2"/>
</dbReference>
<dbReference type="Gene3D" id="1.10.579.10">
    <property type="entry name" value="DNA Cyclobutane Dipyrimidine Photolyase, subunit A, domain 3"/>
    <property type="match status" value="1"/>
</dbReference>
<dbReference type="SUPFAM" id="SSF48173">
    <property type="entry name" value="Cryptochrome/photolyase FAD-binding domain"/>
    <property type="match status" value="1"/>
</dbReference>
<evidence type="ECO:0000256" key="11">
    <source>
        <dbReference type="ARBA" id="ARBA00031671"/>
    </source>
</evidence>
<dbReference type="eggNOG" id="KOG0133">
    <property type="taxonomic scope" value="Eukaryota"/>
</dbReference>
<evidence type="ECO:0000256" key="13">
    <source>
        <dbReference type="ARBA" id="ARBA00055119"/>
    </source>
</evidence>
<evidence type="ECO:0000259" key="14">
    <source>
        <dbReference type="PROSITE" id="PS51645"/>
    </source>
</evidence>
<dbReference type="Gene3D" id="1.25.40.80">
    <property type="match status" value="1"/>
</dbReference>
<dbReference type="GO" id="GO:0009650">
    <property type="term" value="P:UV protection"/>
    <property type="evidence" value="ECO:0007669"/>
    <property type="project" value="UniProtKB-ARBA"/>
</dbReference>
<feature type="domain" description="Photolyase/cryptochrome alpha/beta" evidence="14">
    <location>
        <begin position="27"/>
        <end position="161"/>
    </location>
</feature>
<reference evidence="15 16" key="1">
    <citation type="journal article" date="2007" name="Proc. Natl. Acad. Sci. U.S.A.">
        <title>The tiny eukaryote Ostreococcus provides genomic insights into the paradox of plankton speciation.</title>
        <authorList>
            <person name="Palenik B."/>
            <person name="Grimwood J."/>
            <person name="Aerts A."/>
            <person name="Rouze P."/>
            <person name="Salamov A."/>
            <person name="Putnam N."/>
            <person name="Dupont C."/>
            <person name="Jorgensen R."/>
            <person name="Derelle E."/>
            <person name="Rombauts S."/>
            <person name="Zhou K."/>
            <person name="Otillar R."/>
            <person name="Merchant S.S."/>
            <person name="Podell S."/>
            <person name="Gaasterland T."/>
            <person name="Napoli C."/>
            <person name="Gendler K."/>
            <person name="Manuell A."/>
            <person name="Tai V."/>
            <person name="Vallon O."/>
            <person name="Piganeau G."/>
            <person name="Jancek S."/>
            <person name="Heijde M."/>
            <person name="Jabbari K."/>
            <person name="Bowler C."/>
            <person name="Lohr M."/>
            <person name="Robbens S."/>
            <person name="Werner G."/>
            <person name="Dubchak I."/>
            <person name="Pazour G.J."/>
            <person name="Ren Q."/>
            <person name="Paulsen I."/>
            <person name="Delwiche C."/>
            <person name="Schmutz J."/>
            <person name="Rokhsar D."/>
            <person name="Van de Peer Y."/>
            <person name="Moreau H."/>
            <person name="Grigoriev I.V."/>
        </authorList>
    </citation>
    <scope>NUCLEOTIDE SEQUENCE [LARGE SCALE GENOMIC DNA]</scope>
    <source>
        <strain evidence="15 16">CCE9901</strain>
    </source>
</reference>
<dbReference type="OrthoDB" id="494480at2759"/>
<dbReference type="SUPFAM" id="SSF52425">
    <property type="entry name" value="Cryptochrome/photolyase, N-terminal domain"/>
    <property type="match status" value="1"/>
</dbReference>
<evidence type="ECO:0000256" key="5">
    <source>
        <dbReference type="ARBA" id="ARBA00022630"/>
    </source>
</evidence>
<evidence type="ECO:0000256" key="10">
    <source>
        <dbReference type="ARBA" id="ARBA00023239"/>
    </source>
</evidence>
<dbReference type="Proteomes" id="UP000001568">
    <property type="component" value="Chromosome 3"/>
</dbReference>
<dbReference type="InterPro" id="IPR052219">
    <property type="entry name" value="Photolyase_Class-2"/>
</dbReference>
<evidence type="ECO:0000256" key="3">
    <source>
        <dbReference type="ARBA" id="ARBA00013149"/>
    </source>
</evidence>
<dbReference type="InterPro" id="IPR036155">
    <property type="entry name" value="Crypto/Photolyase_N_sf"/>
</dbReference>
<keyword evidence="16" id="KW-1185">Reference proteome</keyword>
<dbReference type="Gene3D" id="3.40.50.620">
    <property type="entry name" value="HUPs"/>
    <property type="match status" value="1"/>
</dbReference>
<comment type="cofactor">
    <cofactor evidence="1">
        <name>FAD</name>
        <dbReference type="ChEBI" id="CHEBI:57692"/>
    </cofactor>
</comment>
<evidence type="ECO:0000256" key="8">
    <source>
        <dbReference type="ARBA" id="ARBA00023125"/>
    </source>
</evidence>
<evidence type="ECO:0000256" key="2">
    <source>
        <dbReference type="ARBA" id="ARBA00006409"/>
    </source>
</evidence>
<dbReference type="PANTHER" id="PTHR10211">
    <property type="entry name" value="DEOXYRIBODIPYRIMIDINE PHOTOLYASE"/>
    <property type="match status" value="1"/>
</dbReference>
<dbReference type="RefSeq" id="XP_001417095.1">
    <property type="nucleotide sequence ID" value="XM_001417058.1"/>
</dbReference>
<dbReference type="HOGENOM" id="CLU_026342_2_0_1"/>
<dbReference type="InterPro" id="IPR032673">
    <property type="entry name" value="DNA_photolyase_2_CS"/>
</dbReference>
<dbReference type="FunFam" id="1.10.579.10:FF:000002">
    <property type="entry name" value="Deoxyribodipyrimidine photolyase"/>
    <property type="match status" value="1"/>
</dbReference>
<dbReference type="PROSITE" id="PS01083">
    <property type="entry name" value="DNA_PHOTOLYASES_2_1"/>
    <property type="match status" value="1"/>
</dbReference>
<dbReference type="GO" id="GO:0000719">
    <property type="term" value="P:photoreactive repair"/>
    <property type="evidence" value="ECO:0007669"/>
    <property type="project" value="TreeGrafter"/>
</dbReference>
<sequence length="506" mass="56935">MPSALCASKKRYRALTRGTKPEAGPNAPVVYWLSRDQRVRDNWALLRACDVARANDAPVVIAFNLLTKFLGAGARQFGFMLRGLRELEGAAKAKNVTFAMTYGDEPAIAIDALAKKIGAKTIVCDFSPLRDGLKWRKELAALCEARSAHCEECDAHNVVPCWEASDKLEVGARTLRGRLAKRYPEFLHEFPEVPDDLPKYSGPALDAVKWDDIIAEALSRGQAVPEVTWAIPGETAAHAVLDDFVNSRMKLYEKRNDPSKPQALSGLSPWLHFGQISGQRCALEAKKAVGKASPPAYESFFEELVVRRELSDNFCYYSPKYDQIEGQKYDWAKDTLRLHASDKRPYLYSLEELERAKTHDDLWNAAQRELRYGGKMHGFCRMYWAKKILEWTESPEQALKFAIYLNDTYSLDGRDPSGYVGCMWSIVGVHDQGWKEREVFGKIRYMAYDSTKKKFSIPDYIARVNALVKAAKADFKSGESSHAANPGLFKINVPAANKRKATEEAQ</sequence>
<evidence type="ECO:0000256" key="9">
    <source>
        <dbReference type="ARBA" id="ARBA00023204"/>
    </source>
</evidence>
<gene>
    <name evidence="15" type="ORF">OSTLU_30886</name>
</gene>
<dbReference type="EC" id="4.1.99.3" evidence="3"/>
<dbReference type="InterPro" id="IPR014729">
    <property type="entry name" value="Rossmann-like_a/b/a_fold"/>
</dbReference>
<evidence type="ECO:0000256" key="1">
    <source>
        <dbReference type="ARBA" id="ARBA00001974"/>
    </source>
</evidence>
<dbReference type="PANTHER" id="PTHR10211:SF0">
    <property type="entry name" value="DEOXYRIBODIPYRIMIDINE PHOTO-LYASE"/>
    <property type="match status" value="1"/>
</dbReference>
<evidence type="ECO:0000313" key="15">
    <source>
        <dbReference type="EMBL" id="ABO95388.1"/>
    </source>
</evidence>
<proteinExistence type="inferred from homology"/>
<dbReference type="STRING" id="436017.A4RV87"/>
<keyword evidence="9" id="KW-0234">DNA repair</keyword>